<dbReference type="InterPro" id="IPR016193">
    <property type="entry name" value="Cytidine_deaminase-like"/>
</dbReference>
<proteinExistence type="predicted"/>
<reference evidence="1 2" key="1">
    <citation type="journal article" date="2019" name="Int. J. Syst. Evol. Microbiol.">
        <title>The Global Catalogue of Microorganisms (GCM) 10K type strain sequencing project: providing services to taxonomists for standard genome sequencing and annotation.</title>
        <authorList>
            <consortium name="The Broad Institute Genomics Platform"/>
            <consortium name="The Broad Institute Genome Sequencing Center for Infectious Disease"/>
            <person name="Wu L."/>
            <person name="Ma J."/>
        </authorList>
    </citation>
    <scope>NUCLEOTIDE SEQUENCE [LARGE SCALE GENOMIC DNA]</scope>
    <source>
        <strain evidence="1 2">JCM 13023</strain>
    </source>
</reference>
<protein>
    <submittedName>
        <fullName evidence="1">Cytidine deaminase</fullName>
    </submittedName>
</protein>
<evidence type="ECO:0000313" key="2">
    <source>
        <dbReference type="Proteomes" id="UP001500653"/>
    </source>
</evidence>
<dbReference type="Proteomes" id="UP001500653">
    <property type="component" value="Unassembled WGS sequence"/>
</dbReference>
<name>A0ABN1WE07_9PSEU</name>
<gene>
    <name evidence="1" type="ORF">GCM10009676_29460</name>
</gene>
<sequence length="156" mass="16679">MRRVTPIDPAPTDPAPPERLAATVSACRELIETRFPDDVERGAAAMLLDDGTIVTGTAPDVANPSVELCHETEPFAAAFRLGRTIVASVCLAREAPSRFVVLSPCGVCRERLAGHGPDVRVAVPQPGGDRGDPAWITLGEALPHYWAAVFDDVAWR</sequence>
<evidence type="ECO:0000313" key="1">
    <source>
        <dbReference type="EMBL" id="GAA1242250.1"/>
    </source>
</evidence>
<keyword evidence="2" id="KW-1185">Reference proteome</keyword>
<dbReference type="EMBL" id="BAAALN010000007">
    <property type="protein sequence ID" value="GAA1242250.1"/>
    <property type="molecule type" value="Genomic_DNA"/>
</dbReference>
<accession>A0ABN1WE07</accession>
<dbReference type="Gene3D" id="3.40.140.10">
    <property type="entry name" value="Cytidine Deaminase, domain 2"/>
    <property type="match status" value="1"/>
</dbReference>
<dbReference type="CDD" id="cd01283">
    <property type="entry name" value="cytidine_deaminase"/>
    <property type="match status" value="1"/>
</dbReference>
<comment type="caution">
    <text evidence="1">The sequence shown here is derived from an EMBL/GenBank/DDBJ whole genome shotgun (WGS) entry which is preliminary data.</text>
</comment>
<dbReference type="NCBIfam" id="NF006155">
    <property type="entry name" value="PRK08298.1"/>
    <property type="match status" value="1"/>
</dbReference>
<dbReference type="SUPFAM" id="SSF53927">
    <property type="entry name" value="Cytidine deaminase-like"/>
    <property type="match status" value="1"/>
</dbReference>
<organism evidence="1 2">
    <name type="scientific">Prauserella halophila</name>
    <dbReference type="NCBI Taxonomy" id="185641"/>
    <lineage>
        <taxon>Bacteria</taxon>
        <taxon>Bacillati</taxon>
        <taxon>Actinomycetota</taxon>
        <taxon>Actinomycetes</taxon>
        <taxon>Pseudonocardiales</taxon>
        <taxon>Pseudonocardiaceae</taxon>
        <taxon>Prauserella</taxon>
    </lineage>
</organism>